<sequence>MCTRGERSPSPRHDNWRREHAKQDRLLRRTSITAAAIWRWVSARPAHVGAGGAVCRRPRETHPKTNTGTGRTSTYEIQIRIAYLNKHITLVSDVCDVTSLFISAPGPPVLRVARHL</sequence>
<organism evidence="2 3">
    <name type="scientific">Eumeta variegata</name>
    <name type="common">Bagworm moth</name>
    <name type="synonym">Eumeta japonica</name>
    <dbReference type="NCBI Taxonomy" id="151549"/>
    <lineage>
        <taxon>Eukaryota</taxon>
        <taxon>Metazoa</taxon>
        <taxon>Ecdysozoa</taxon>
        <taxon>Arthropoda</taxon>
        <taxon>Hexapoda</taxon>
        <taxon>Insecta</taxon>
        <taxon>Pterygota</taxon>
        <taxon>Neoptera</taxon>
        <taxon>Endopterygota</taxon>
        <taxon>Lepidoptera</taxon>
        <taxon>Glossata</taxon>
        <taxon>Ditrysia</taxon>
        <taxon>Tineoidea</taxon>
        <taxon>Psychidae</taxon>
        <taxon>Oiketicinae</taxon>
        <taxon>Eumeta</taxon>
    </lineage>
</organism>
<keyword evidence="3" id="KW-1185">Reference proteome</keyword>
<evidence type="ECO:0000313" key="3">
    <source>
        <dbReference type="Proteomes" id="UP000299102"/>
    </source>
</evidence>
<comment type="caution">
    <text evidence="2">The sequence shown here is derived from an EMBL/GenBank/DDBJ whole genome shotgun (WGS) entry which is preliminary data.</text>
</comment>
<proteinExistence type="predicted"/>
<reference evidence="2 3" key="1">
    <citation type="journal article" date="2019" name="Commun. Biol.">
        <title>The bagworm genome reveals a unique fibroin gene that provides high tensile strength.</title>
        <authorList>
            <person name="Kono N."/>
            <person name="Nakamura H."/>
            <person name="Ohtoshi R."/>
            <person name="Tomita M."/>
            <person name="Numata K."/>
            <person name="Arakawa K."/>
        </authorList>
    </citation>
    <scope>NUCLEOTIDE SEQUENCE [LARGE SCALE GENOMIC DNA]</scope>
</reference>
<evidence type="ECO:0000313" key="2">
    <source>
        <dbReference type="EMBL" id="GBP60713.1"/>
    </source>
</evidence>
<protein>
    <submittedName>
        <fullName evidence="2">Uncharacterized protein</fullName>
    </submittedName>
</protein>
<feature type="region of interest" description="Disordered" evidence="1">
    <location>
        <begin position="1"/>
        <end position="21"/>
    </location>
</feature>
<dbReference type="AlphaFoldDB" id="A0A4C1XBY7"/>
<evidence type="ECO:0000256" key="1">
    <source>
        <dbReference type="SAM" id="MobiDB-lite"/>
    </source>
</evidence>
<dbReference type="Proteomes" id="UP000299102">
    <property type="component" value="Unassembled WGS sequence"/>
</dbReference>
<dbReference type="EMBL" id="BGZK01000794">
    <property type="protein sequence ID" value="GBP60713.1"/>
    <property type="molecule type" value="Genomic_DNA"/>
</dbReference>
<gene>
    <name evidence="2" type="ORF">EVAR_47451_1</name>
</gene>
<feature type="region of interest" description="Disordered" evidence="1">
    <location>
        <begin position="52"/>
        <end position="71"/>
    </location>
</feature>
<name>A0A4C1XBY7_EUMVA</name>
<accession>A0A4C1XBY7</accession>